<comment type="caution">
    <text evidence="1">The sequence shown here is derived from an EMBL/GenBank/DDBJ whole genome shotgun (WGS) entry which is preliminary data.</text>
</comment>
<sequence>MQDEQDFGISAPPAFAKTNWIGVVYSAWYLGHHPDRHVIYTSKTGLQAEKVSNAVRDTIENSERYHAVFPNTKPNKARGWGEKEWYLERPNTGDKDASFFAVGIGGPILNARGDLIIIDDPRCM</sequence>
<proteinExistence type="predicted"/>
<name>A0A0F8ZMV9_9ZZZZ</name>
<feature type="non-terminal residue" evidence="1">
    <location>
        <position position="124"/>
    </location>
</feature>
<evidence type="ECO:0008006" key="2">
    <source>
        <dbReference type="Google" id="ProtNLM"/>
    </source>
</evidence>
<reference evidence="1" key="1">
    <citation type="journal article" date="2015" name="Nature">
        <title>Complex archaea that bridge the gap between prokaryotes and eukaryotes.</title>
        <authorList>
            <person name="Spang A."/>
            <person name="Saw J.H."/>
            <person name="Jorgensen S.L."/>
            <person name="Zaremba-Niedzwiedzka K."/>
            <person name="Martijn J."/>
            <person name="Lind A.E."/>
            <person name="van Eijk R."/>
            <person name="Schleper C."/>
            <person name="Guy L."/>
            <person name="Ettema T.J."/>
        </authorList>
    </citation>
    <scope>NUCLEOTIDE SEQUENCE</scope>
</reference>
<evidence type="ECO:0000313" key="1">
    <source>
        <dbReference type="EMBL" id="KKK67744.1"/>
    </source>
</evidence>
<gene>
    <name evidence="1" type="ORF">LCGC14_2951020</name>
</gene>
<protein>
    <recommendedName>
        <fullName evidence="2">Terminase large subunit gp17-like C-terminal domain-containing protein</fullName>
    </recommendedName>
</protein>
<dbReference type="InterPro" id="IPR027417">
    <property type="entry name" value="P-loop_NTPase"/>
</dbReference>
<accession>A0A0F8ZMV9</accession>
<dbReference type="Gene3D" id="3.40.50.300">
    <property type="entry name" value="P-loop containing nucleotide triphosphate hydrolases"/>
    <property type="match status" value="1"/>
</dbReference>
<organism evidence="1">
    <name type="scientific">marine sediment metagenome</name>
    <dbReference type="NCBI Taxonomy" id="412755"/>
    <lineage>
        <taxon>unclassified sequences</taxon>
        <taxon>metagenomes</taxon>
        <taxon>ecological metagenomes</taxon>
    </lineage>
</organism>
<dbReference type="AlphaFoldDB" id="A0A0F8ZMV9"/>
<dbReference type="EMBL" id="LAZR01059458">
    <property type="protein sequence ID" value="KKK67744.1"/>
    <property type="molecule type" value="Genomic_DNA"/>
</dbReference>